<dbReference type="PANTHER" id="PTHR24369:SF210">
    <property type="entry name" value="CHAOPTIN-RELATED"/>
    <property type="match status" value="1"/>
</dbReference>
<evidence type="ECO:0000256" key="6">
    <source>
        <dbReference type="SAM" id="Phobius"/>
    </source>
</evidence>
<protein>
    <recommendedName>
        <fullName evidence="8">Ig-like domain-containing protein</fullName>
    </recommendedName>
</protein>
<dbReference type="SMART" id="SM00082">
    <property type="entry name" value="LRRCT"/>
    <property type="match status" value="1"/>
</dbReference>
<keyword evidence="6" id="KW-0472">Membrane</keyword>
<feature type="region of interest" description="Disordered" evidence="5">
    <location>
        <begin position="852"/>
        <end position="925"/>
    </location>
</feature>
<dbReference type="InterPro" id="IPR032675">
    <property type="entry name" value="LRR_dom_sf"/>
</dbReference>
<evidence type="ECO:0000256" key="2">
    <source>
        <dbReference type="ARBA" id="ARBA00022729"/>
    </source>
</evidence>
<keyword evidence="2 7" id="KW-0732">Signal</keyword>
<dbReference type="Gene3D" id="3.80.10.10">
    <property type="entry name" value="Ribonuclease Inhibitor"/>
    <property type="match status" value="2"/>
</dbReference>
<dbReference type="SUPFAM" id="SSF52058">
    <property type="entry name" value="L domain-like"/>
    <property type="match status" value="1"/>
</dbReference>
<dbReference type="Pfam" id="PF13855">
    <property type="entry name" value="LRR_8"/>
    <property type="match status" value="3"/>
</dbReference>
<feature type="transmembrane region" description="Helical" evidence="6">
    <location>
        <begin position="600"/>
        <end position="624"/>
    </location>
</feature>
<reference evidence="9" key="1">
    <citation type="journal article" date="2023" name="Mol. Biol. Evol.">
        <title>Third-Generation Sequencing Reveals the Adaptive Role of the Epigenome in Three Deep-Sea Polychaetes.</title>
        <authorList>
            <person name="Perez M."/>
            <person name="Aroh O."/>
            <person name="Sun Y."/>
            <person name="Lan Y."/>
            <person name="Juniper S.K."/>
            <person name="Young C.R."/>
            <person name="Angers B."/>
            <person name="Qian P.Y."/>
        </authorList>
    </citation>
    <scope>NUCLEOTIDE SEQUENCE</scope>
    <source>
        <strain evidence="9">P08H-3</strain>
    </source>
</reference>
<dbReference type="InterPro" id="IPR036179">
    <property type="entry name" value="Ig-like_dom_sf"/>
</dbReference>
<keyword evidence="6" id="KW-1133">Transmembrane helix</keyword>
<evidence type="ECO:0000256" key="5">
    <source>
        <dbReference type="SAM" id="MobiDB-lite"/>
    </source>
</evidence>
<dbReference type="Gene3D" id="2.60.40.10">
    <property type="entry name" value="Immunoglobulins"/>
    <property type="match status" value="1"/>
</dbReference>
<feature type="domain" description="Ig-like" evidence="8">
    <location>
        <begin position="465"/>
        <end position="583"/>
    </location>
</feature>
<dbReference type="InterPro" id="IPR001611">
    <property type="entry name" value="Leu-rich_rpt"/>
</dbReference>
<comment type="caution">
    <text evidence="9">The sequence shown here is derived from an EMBL/GenBank/DDBJ whole genome shotgun (WGS) entry which is preliminary data.</text>
</comment>
<evidence type="ECO:0000256" key="1">
    <source>
        <dbReference type="ARBA" id="ARBA00022614"/>
    </source>
</evidence>
<keyword evidence="3" id="KW-0677">Repeat</keyword>
<gene>
    <name evidence="9" type="ORF">LSH36_48g01002</name>
</gene>
<evidence type="ECO:0000256" key="4">
    <source>
        <dbReference type="ARBA" id="ARBA00023157"/>
    </source>
</evidence>
<evidence type="ECO:0000256" key="7">
    <source>
        <dbReference type="SAM" id="SignalP"/>
    </source>
</evidence>
<feature type="compositionally biased region" description="Low complexity" evidence="5">
    <location>
        <begin position="903"/>
        <end position="919"/>
    </location>
</feature>
<keyword evidence="1" id="KW-0433">Leucine-rich repeat</keyword>
<feature type="chain" id="PRO_5042251593" description="Ig-like domain-containing protein" evidence="7">
    <location>
        <begin position="17"/>
        <end position="1036"/>
    </location>
</feature>
<dbReference type="GO" id="GO:0005886">
    <property type="term" value="C:plasma membrane"/>
    <property type="evidence" value="ECO:0007669"/>
    <property type="project" value="TreeGrafter"/>
</dbReference>
<dbReference type="Pfam" id="PF00560">
    <property type="entry name" value="LRR_1"/>
    <property type="match status" value="1"/>
</dbReference>
<proteinExistence type="predicted"/>
<feature type="region of interest" description="Disordered" evidence="5">
    <location>
        <begin position="968"/>
        <end position="1036"/>
    </location>
</feature>
<dbReference type="EMBL" id="JAODUP010000048">
    <property type="protein sequence ID" value="KAK2165561.1"/>
    <property type="molecule type" value="Genomic_DNA"/>
</dbReference>
<evidence type="ECO:0000256" key="3">
    <source>
        <dbReference type="ARBA" id="ARBA00022737"/>
    </source>
</evidence>
<feature type="compositionally biased region" description="Basic residues" evidence="5">
    <location>
        <begin position="881"/>
        <end position="902"/>
    </location>
</feature>
<sequence>MAPIMFISILLTCLAAAPIAMQPADIGSREMNMSAVAARSLVTSASDGQEAFYTYTMDSVGDAHTDEALLLPEDASMRDACLFICSCDSIKKRVDCSSRRLNKIPQILPEDVQYLDLSQNNISQIADADLMSLSNLLSLDLSHNELHQLPLAVFSKNHYLEILLVRDNHLENIDIFGPDPKSAGMKLSNASRSEDPTVKPEVCNVTNLQLLDLADNNLSSLPSGFLDIFPNLKSLVLDENNLGELPNIFAHQVHTLQYLSINGNYIQRFNCTSLWPLTQLQVADFGNNWLVQLPKRMCSKELESLKTLTLSGNPLIALSPGAFMNMTSLNSLHLMHLNGLRYLPKHAFTGLVNLRSLNISHSPNLRFIHKEAFKGLHTLETLDISYCNISWMGEELVENTTFTLILEGNPWHCDCDLIWLTQWLKQKQKQNWDRQPTLVCHQPSNLLGHSLLNDTIVSSMVCEAPDVVELNTTLWFKIASSAVIDCLNSGHAKTKVTWITPKKQIFVYDPKHQDFYNSDPDRSSYHVGHYWHKDRSYHDITEWENRIAILYNGSLYLDYVTRLDAGNYTCLVNSGHLNETVIIGVRLNYAVLSWLKLYTIIWGFICAFTFFFLTMVVTVIRYYAFKCSSEERRKRKSIREVLDSLQDFKTIQIDRLCAYKTAKINKFSAFKTDKMHKLVAFKTAKIDKLRTYKQVTVASVFHHLEKMREHYNFQMNRVKDNCTQQAEKLRENYSSQMGRIKGYKSEKIDLIRDNYSSQVLKIKEYRAFQMNKLREQYKLQQQHLLKLMELLDIGNCLTIVEAECMRTESMIFDPNISIDLEAEPVHVQRDMDLSDVESEYVTAGSQSDLSVSDTMITTNTLPPHYSQNYSRDGGRPTKLSLKPKHNAKKKQASNNKHTRHRVSTCSDTSSDRSSPSHFSVQIIPEPLPAPPAFTYNAGELNEVQLEQLVDSMESDMFSVYQMTPSSAHYDQDASTADGPSTRNMQARNSVTDSTSTAYDTAEQSREQSPQPSDADCGQGISGGQTAKDVLPSETIV</sequence>
<dbReference type="InterPro" id="IPR000372">
    <property type="entry name" value="LRRNT"/>
</dbReference>
<dbReference type="PROSITE" id="PS50835">
    <property type="entry name" value="IG_LIKE"/>
    <property type="match status" value="1"/>
</dbReference>
<accession>A0AAD9K6Q5</accession>
<keyword evidence="4" id="KW-1015">Disulfide bond</keyword>
<evidence type="ECO:0000313" key="10">
    <source>
        <dbReference type="Proteomes" id="UP001208570"/>
    </source>
</evidence>
<feature type="signal peptide" evidence="7">
    <location>
        <begin position="1"/>
        <end position="16"/>
    </location>
</feature>
<dbReference type="PROSITE" id="PS51450">
    <property type="entry name" value="LRR"/>
    <property type="match status" value="4"/>
</dbReference>
<dbReference type="PANTHER" id="PTHR24369">
    <property type="entry name" value="ANTIGEN BSP, PUTATIVE-RELATED"/>
    <property type="match status" value="1"/>
</dbReference>
<keyword evidence="10" id="KW-1185">Reference proteome</keyword>
<dbReference type="Proteomes" id="UP001208570">
    <property type="component" value="Unassembled WGS sequence"/>
</dbReference>
<dbReference type="CDD" id="cd00096">
    <property type="entry name" value="Ig"/>
    <property type="match status" value="1"/>
</dbReference>
<dbReference type="InterPro" id="IPR007110">
    <property type="entry name" value="Ig-like_dom"/>
</dbReference>
<feature type="compositionally biased region" description="Polar residues" evidence="5">
    <location>
        <begin position="968"/>
        <end position="998"/>
    </location>
</feature>
<organism evidence="9 10">
    <name type="scientific">Paralvinella palmiformis</name>
    <dbReference type="NCBI Taxonomy" id="53620"/>
    <lineage>
        <taxon>Eukaryota</taxon>
        <taxon>Metazoa</taxon>
        <taxon>Spiralia</taxon>
        <taxon>Lophotrochozoa</taxon>
        <taxon>Annelida</taxon>
        <taxon>Polychaeta</taxon>
        <taxon>Sedentaria</taxon>
        <taxon>Canalipalpata</taxon>
        <taxon>Terebellida</taxon>
        <taxon>Terebelliformia</taxon>
        <taxon>Alvinellidae</taxon>
        <taxon>Paralvinella</taxon>
    </lineage>
</organism>
<dbReference type="InterPro" id="IPR003591">
    <property type="entry name" value="Leu-rich_rpt_typical-subtyp"/>
</dbReference>
<name>A0AAD9K6Q5_9ANNE</name>
<dbReference type="InterPro" id="IPR050541">
    <property type="entry name" value="LRR_TM_domain-containing"/>
</dbReference>
<dbReference type="SMART" id="SM00369">
    <property type="entry name" value="LRR_TYP"/>
    <property type="match status" value="8"/>
</dbReference>
<dbReference type="AlphaFoldDB" id="A0AAD9K6Q5"/>
<dbReference type="InterPro" id="IPR013783">
    <property type="entry name" value="Ig-like_fold"/>
</dbReference>
<evidence type="ECO:0000313" key="9">
    <source>
        <dbReference type="EMBL" id="KAK2165561.1"/>
    </source>
</evidence>
<dbReference type="SMART" id="SM00013">
    <property type="entry name" value="LRRNT"/>
    <property type="match status" value="1"/>
</dbReference>
<keyword evidence="6" id="KW-0812">Transmembrane</keyword>
<feature type="compositionally biased region" description="Polar residues" evidence="5">
    <location>
        <begin position="852"/>
        <end position="870"/>
    </location>
</feature>
<dbReference type="SUPFAM" id="SSF48726">
    <property type="entry name" value="Immunoglobulin"/>
    <property type="match status" value="1"/>
</dbReference>
<dbReference type="InterPro" id="IPR000483">
    <property type="entry name" value="Cys-rich_flank_reg_C"/>
</dbReference>
<evidence type="ECO:0000259" key="8">
    <source>
        <dbReference type="PROSITE" id="PS50835"/>
    </source>
</evidence>